<dbReference type="InterPro" id="IPR033911">
    <property type="entry name" value="MetRS_core"/>
</dbReference>
<gene>
    <name evidence="16" type="primary">metG</name>
    <name evidence="19" type="ORF">OS145_07082</name>
</gene>
<dbReference type="NCBIfam" id="NF001100">
    <property type="entry name" value="PRK00133.1"/>
    <property type="match status" value="1"/>
</dbReference>
<dbReference type="Gene3D" id="2.20.28.20">
    <property type="entry name" value="Methionyl-tRNA synthetase, Zn-domain"/>
    <property type="match status" value="1"/>
</dbReference>
<evidence type="ECO:0000256" key="5">
    <source>
        <dbReference type="ARBA" id="ARBA00022490"/>
    </source>
</evidence>
<feature type="binding site" evidence="16">
    <location>
        <position position="335"/>
    </location>
    <ligand>
        <name>ATP</name>
        <dbReference type="ChEBI" id="CHEBI:30616"/>
    </ligand>
</feature>
<feature type="region of interest" description="Disordered" evidence="17">
    <location>
        <begin position="545"/>
        <end position="566"/>
    </location>
</feature>
<evidence type="ECO:0000256" key="12">
    <source>
        <dbReference type="ARBA" id="ARBA00022884"/>
    </source>
</evidence>
<dbReference type="InterPro" id="IPR014729">
    <property type="entry name" value="Rossmann-like_a/b/a_fold"/>
</dbReference>
<protein>
    <recommendedName>
        <fullName evidence="16">Methionine--tRNA ligase</fullName>
        <ecNumber evidence="16">6.1.1.10</ecNumber>
    </recommendedName>
    <alternativeName>
        <fullName evidence="16">Methionyl-tRNA synthetase</fullName>
        <shortName evidence="16">MetRS</shortName>
    </alternativeName>
</protein>
<sequence>MSHTDRKILVTNALPYANGPIHIGHLLGYIQADIWVRFQKLRGHECHYMCADDAHGTPIMLKAQQLGITPEQMIGDMQRSHEADFAGFNIGFDDYYTTHSEENKALAETIYQRLDDAGHIKTEVIEQLYDPEKKMFLPDRFVKGDCPECGAEDQYGDNCDVCGATYAPTDLKNPRSVVSGATPELRQSEHYFFDLPAFGDMLKSWTRSGSLQGEMANKLNEWFEQGLQRWDISRDAPYFGFKIPGTEDKYFYVWLDAPIGYMSSFKHYCDTTGNANWDDYWQADSTAEVYHFIGKDIIYFHSLFWPAMLKGAQFRQPTNVWAHGFITVNGTKMSKSKGTFIKARTYLDHLNPEYLRYYFAAKLTSRIDDLDLNLTDFAQRVNSDLVGKVINIASRCAGFITKKFDGKLSASVADSALLEDFQNAGTEIAELYEQREFSKAMREIMTLADRANQYIADKEPWQLIKNPDAASEVHDTCSLGINLFRILMVYLTPVVPELSKSVQHFLNDQFSWDSHKQVLTNHPIDKFKALMQRVEMKDIEQMLEDSKEQQAANESPAVHAEPNDELTKEPIAETINFDEFAKVDLRVALIVNAEHVEGADKLLKLTLDLGGEQRQVFAGIKSAYAPEKLIGQHTVMVANLAPRKMRFGLSEGMVLAAGPGKDEIYILNPHEGAKPGMRVM</sequence>
<dbReference type="InterPro" id="IPR009080">
    <property type="entry name" value="tRNAsynth_Ia_anticodon-bd"/>
</dbReference>
<dbReference type="PRINTS" id="PR01041">
    <property type="entry name" value="TRNASYNTHMET"/>
</dbReference>
<keyword evidence="13 16" id="KW-0648">Protein biosynthesis</keyword>
<dbReference type="NCBIfam" id="TIGR00399">
    <property type="entry name" value="metG_C_term"/>
    <property type="match status" value="1"/>
</dbReference>
<keyword evidence="11 16" id="KW-0067">ATP-binding</keyword>
<comment type="subunit">
    <text evidence="4 16">Homodimer.</text>
</comment>
<accession>A0ABM9WLX9</accession>
<name>A0ABM9WLX9_9GAMM</name>
<dbReference type="InterPro" id="IPR029038">
    <property type="entry name" value="MetRS_Zn"/>
</dbReference>
<keyword evidence="14 16" id="KW-0030">Aminoacyl-tRNA synthetase</keyword>
<comment type="similarity">
    <text evidence="3 16">Belongs to the class-I aminoacyl-tRNA synthetase family. MetG type 1 subfamily.</text>
</comment>
<dbReference type="PANTHER" id="PTHR45765">
    <property type="entry name" value="METHIONINE--TRNA LIGASE"/>
    <property type="match status" value="1"/>
</dbReference>
<evidence type="ECO:0000256" key="11">
    <source>
        <dbReference type="ARBA" id="ARBA00022840"/>
    </source>
</evidence>
<reference evidence="19 20" key="1">
    <citation type="submission" date="2006-01" db="EMBL/GenBank/DDBJ databases">
        <authorList>
            <person name="Brettar I."/>
            <person name="Hofle M."/>
            <person name="Ferriera S."/>
            <person name="Johnson J."/>
            <person name="Kravitz S."/>
            <person name="Halpern A."/>
            <person name="Remington K."/>
            <person name="Beeson K."/>
            <person name="Tran B."/>
            <person name="Rogers Y.-H."/>
            <person name="Friedman R."/>
            <person name="Venter J.C."/>
        </authorList>
    </citation>
    <scope>NUCLEOTIDE SEQUENCE [LARGE SCALE GENOMIC DNA]</scope>
    <source>
        <strain evidence="19 20">OS145</strain>
    </source>
</reference>
<evidence type="ECO:0000256" key="10">
    <source>
        <dbReference type="ARBA" id="ARBA00022833"/>
    </source>
</evidence>
<dbReference type="SUPFAM" id="SSF50249">
    <property type="entry name" value="Nucleic acid-binding proteins"/>
    <property type="match status" value="1"/>
</dbReference>
<evidence type="ECO:0000256" key="3">
    <source>
        <dbReference type="ARBA" id="ARBA00008258"/>
    </source>
</evidence>
<evidence type="ECO:0000256" key="8">
    <source>
        <dbReference type="ARBA" id="ARBA00022723"/>
    </source>
</evidence>
<keyword evidence="7 16" id="KW-0436">Ligase</keyword>
<dbReference type="HAMAP" id="MF_00098">
    <property type="entry name" value="Met_tRNA_synth_type1"/>
    <property type="match status" value="1"/>
</dbReference>
<feature type="binding site" evidence="16">
    <location>
        <position position="159"/>
    </location>
    <ligand>
        <name>Zn(2+)</name>
        <dbReference type="ChEBI" id="CHEBI:29105"/>
    </ligand>
</feature>
<feature type="short sequence motif" description="'KMSKS' region" evidence="16">
    <location>
        <begin position="332"/>
        <end position="336"/>
    </location>
</feature>
<evidence type="ECO:0000256" key="16">
    <source>
        <dbReference type="HAMAP-Rule" id="MF_00098"/>
    </source>
</evidence>
<dbReference type="SUPFAM" id="SSF57770">
    <property type="entry name" value="Methionyl-tRNA synthetase (MetRS), Zn-domain"/>
    <property type="match status" value="1"/>
</dbReference>
<keyword evidence="9 16" id="KW-0547">Nucleotide-binding</keyword>
<dbReference type="EC" id="6.1.1.10" evidence="16"/>
<dbReference type="Pfam" id="PF09334">
    <property type="entry name" value="tRNA-synt_1g"/>
    <property type="match status" value="1"/>
</dbReference>
<dbReference type="InterPro" id="IPR001412">
    <property type="entry name" value="aa-tRNA-synth_I_CS"/>
</dbReference>
<dbReference type="CDD" id="cd07957">
    <property type="entry name" value="Anticodon_Ia_Met"/>
    <property type="match status" value="1"/>
</dbReference>
<evidence type="ECO:0000256" key="6">
    <source>
        <dbReference type="ARBA" id="ARBA00022555"/>
    </source>
</evidence>
<dbReference type="InterPro" id="IPR041872">
    <property type="entry name" value="Anticodon_Met"/>
</dbReference>
<dbReference type="NCBIfam" id="TIGR00398">
    <property type="entry name" value="metG"/>
    <property type="match status" value="1"/>
</dbReference>
<evidence type="ECO:0000256" key="2">
    <source>
        <dbReference type="ARBA" id="ARBA00004496"/>
    </source>
</evidence>
<dbReference type="SUPFAM" id="SSF52374">
    <property type="entry name" value="Nucleotidylyl transferase"/>
    <property type="match status" value="1"/>
</dbReference>
<dbReference type="CDD" id="cd00814">
    <property type="entry name" value="MetRS_core"/>
    <property type="match status" value="1"/>
</dbReference>
<comment type="subcellular location">
    <subcellularLocation>
        <location evidence="2 16">Cytoplasm</location>
    </subcellularLocation>
</comment>
<feature type="short sequence motif" description="'HIGH' region" evidence="16">
    <location>
        <begin position="15"/>
        <end position="25"/>
    </location>
</feature>
<evidence type="ECO:0000256" key="1">
    <source>
        <dbReference type="ARBA" id="ARBA00003314"/>
    </source>
</evidence>
<dbReference type="PROSITE" id="PS50886">
    <property type="entry name" value="TRBD"/>
    <property type="match status" value="1"/>
</dbReference>
<feature type="binding site" evidence="16">
    <location>
        <position position="149"/>
    </location>
    <ligand>
        <name>Zn(2+)</name>
        <dbReference type="ChEBI" id="CHEBI:29105"/>
    </ligand>
</feature>
<proteinExistence type="inferred from homology"/>
<comment type="function">
    <text evidence="1 16">Is required not only for elongation of protein synthesis but also for the initiation of all mRNA translation through initiator tRNA(fMet) aminoacylation.</text>
</comment>
<feature type="binding site" evidence="16">
    <location>
        <position position="162"/>
    </location>
    <ligand>
        <name>Zn(2+)</name>
        <dbReference type="ChEBI" id="CHEBI:29105"/>
    </ligand>
</feature>
<keyword evidence="8 16" id="KW-0479">Metal-binding</keyword>
<dbReference type="InterPro" id="IPR012340">
    <property type="entry name" value="NA-bd_OB-fold"/>
</dbReference>
<evidence type="ECO:0000256" key="14">
    <source>
        <dbReference type="ARBA" id="ARBA00023146"/>
    </source>
</evidence>
<evidence type="ECO:0000256" key="17">
    <source>
        <dbReference type="SAM" id="MobiDB-lite"/>
    </source>
</evidence>
<dbReference type="InterPro" id="IPR023458">
    <property type="entry name" value="Met-tRNA_ligase_1"/>
</dbReference>
<dbReference type="EMBL" id="AAMX01000009">
    <property type="protein sequence ID" value="EAQ32020.1"/>
    <property type="molecule type" value="Genomic_DNA"/>
</dbReference>
<evidence type="ECO:0000256" key="15">
    <source>
        <dbReference type="ARBA" id="ARBA00047364"/>
    </source>
</evidence>
<comment type="caution">
    <text evidence="19">The sequence shown here is derived from an EMBL/GenBank/DDBJ whole genome shotgun (WGS) entry which is preliminary data.</text>
</comment>
<dbReference type="Gene3D" id="2.40.50.140">
    <property type="entry name" value="Nucleic acid-binding proteins"/>
    <property type="match status" value="1"/>
</dbReference>
<keyword evidence="6 16" id="KW-0820">tRNA-binding</keyword>
<evidence type="ECO:0000256" key="9">
    <source>
        <dbReference type="ARBA" id="ARBA00022741"/>
    </source>
</evidence>
<evidence type="ECO:0000256" key="4">
    <source>
        <dbReference type="ARBA" id="ARBA00011738"/>
    </source>
</evidence>
<evidence type="ECO:0000313" key="20">
    <source>
        <dbReference type="Proteomes" id="UP000016543"/>
    </source>
</evidence>
<evidence type="ECO:0000256" key="13">
    <source>
        <dbReference type="ARBA" id="ARBA00022917"/>
    </source>
</evidence>
<dbReference type="InterPro" id="IPR014758">
    <property type="entry name" value="Met-tRNA_synth"/>
</dbReference>
<evidence type="ECO:0000313" key="19">
    <source>
        <dbReference type="EMBL" id="EAQ32020.1"/>
    </source>
</evidence>
<dbReference type="Pfam" id="PF19303">
    <property type="entry name" value="Anticodon_3"/>
    <property type="match status" value="1"/>
</dbReference>
<dbReference type="PANTHER" id="PTHR45765:SF1">
    <property type="entry name" value="METHIONINE--TRNA LIGASE, CYTOPLASMIC"/>
    <property type="match status" value="1"/>
</dbReference>
<comment type="cofactor">
    <cofactor evidence="16">
        <name>Zn(2+)</name>
        <dbReference type="ChEBI" id="CHEBI:29105"/>
    </cofactor>
    <text evidence="16">Binds 1 zinc ion per subunit.</text>
</comment>
<keyword evidence="12 16" id="KW-0694">RNA-binding</keyword>
<dbReference type="RefSeq" id="WP_006955999.1">
    <property type="nucleotide sequence ID" value="NZ_CH672406.1"/>
</dbReference>
<evidence type="ECO:0000259" key="18">
    <source>
        <dbReference type="PROSITE" id="PS50886"/>
    </source>
</evidence>
<feature type="binding site" evidence="16">
    <location>
        <position position="146"/>
    </location>
    <ligand>
        <name>Zn(2+)</name>
        <dbReference type="ChEBI" id="CHEBI:29105"/>
    </ligand>
</feature>
<comment type="catalytic activity">
    <reaction evidence="15 16">
        <text>tRNA(Met) + L-methionine + ATP = L-methionyl-tRNA(Met) + AMP + diphosphate</text>
        <dbReference type="Rhea" id="RHEA:13481"/>
        <dbReference type="Rhea" id="RHEA-COMP:9667"/>
        <dbReference type="Rhea" id="RHEA-COMP:9698"/>
        <dbReference type="ChEBI" id="CHEBI:30616"/>
        <dbReference type="ChEBI" id="CHEBI:33019"/>
        <dbReference type="ChEBI" id="CHEBI:57844"/>
        <dbReference type="ChEBI" id="CHEBI:78442"/>
        <dbReference type="ChEBI" id="CHEBI:78530"/>
        <dbReference type="ChEBI" id="CHEBI:456215"/>
        <dbReference type="EC" id="6.1.1.10"/>
    </reaction>
</comment>
<dbReference type="PROSITE" id="PS00178">
    <property type="entry name" value="AA_TRNA_LIGASE_I"/>
    <property type="match status" value="1"/>
</dbReference>
<dbReference type="Proteomes" id="UP000016543">
    <property type="component" value="Unassembled WGS sequence"/>
</dbReference>
<dbReference type="InterPro" id="IPR015413">
    <property type="entry name" value="Methionyl/Leucyl_tRNA_Synth"/>
</dbReference>
<dbReference type="SUPFAM" id="SSF47323">
    <property type="entry name" value="Anticodon-binding domain of a subclass of class I aminoacyl-tRNA synthetases"/>
    <property type="match status" value="1"/>
</dbReference>
<dbReference type="CDD" id="cd02800">
    <property type="entry name" value="tRNA_bind_EcMetRS_like"/>
    <property type="match status" value="1"/>
</dbReference>
<dbReference type="Gene3D" id="3.40.50.620">
    <property type="entry name" value="HUPs"/>
    <property type="match status" value="1"/>
</dbReference>
<feature type="domain" description="TRNA-binding" evidence="18">
    <location>
        <begin position="579"/>
        <end position="680"/>
    </location>
</feature>
<dbReference type="InterPro" id="IPR004495">
    <property type="entry name" value="Met-tRNA-synth_bsu_C"/>
</dbReference>
<evidence type="ECO:0000256" key="7">
    <source>
        <dbReference type="ARBA" id="ARBA00022598"/>
    </source>
</evidence>
<organism evidence="19 20">
    <name type="scientific">Idiomarina baltica OS145</name>
    <dbReference type="NCBI Taxonomy" id="314276"/>
    <lineage>
        <taxon>Bacteria</taxon>
        <taxon>Pseudomonadati</taxon>
        <taxon>Pseudomonadota</taxon>
        <taxon>Gammaproteobacteria</taxon>
        <taxon>Alteromonadales</taxon>
        <taxon>Idiomarinaceae</taxon>
        <taxon>Idiomarina</taxon>
    </lineage>
</organism>
<dbReference type="Pfam" id="PF01588">
    <property type="entry name" value="tRNA_bind"/>
    <property type="match status" value="1"/>
</dbReference>
<keyword evidence="5 16" id="KW-0963">Cytoplasm</keyword>
<dbReference type="InterPro" id="IPR002547">
    <property type="entry name" value="tRNA-bd_dom"/>
</dbReference>
<dbReference type="Gene3D" id="1.10.730.10">
    <property type="entry name" value="Isoleucyl-tRNA Synthetase, Domain 1"/>
    <property type="match status" value="1"/>
</dbReference>
<keyword evidence="20" id="KW-1185">Reference proteome</keyword>
<keyword evidence="10 16" id="KW-0862">Zinc</keyword>